<comment type="function">
    <text evidence="18">Coenzyme A-dependent lysophosphatidic acid acyltransferase that catalyzes the transfer of an acyl group on a lysophosphatidic acid. Functions preferentially with 1-oleoyl-lysophosphatidic acid followed by 1-palmitoyl-lysophosphatidic acid, 1-stearoyl-lysophosphatidic acid and 1-arachidonoyl-lysophosphatidic acid as lipid acceptor. Functions preferentially with arachidonoyl-CoA followed by oleoyl-CoA as acyl group donors. Functions in phosphatidic acid biosynthesis. May regulate the cellular storage of triacylglycerol through activation of the phospholipase PNPLA2. Involved in keratinocyte differentiation. Regulates lipid droplet fusion.</text>
</comment>
<feature type="domain" description="AB hydrolase-1" evidence="25">
    <location>
        <begin position="56"/>
        <end position="160"/>
    </location>
</feature>
<comment type="catalytic activity">
    <reaction evidence="24">
        <text>1-(9Z-octadecenoyl)-sn-glycero-3-phosphate + (9Z)-octadecenoyl-CoA = 1,2-di-(9Z-octadecenoyl)-sn-glycero-3-phosphate + CoA</text>
        <dbReference type="Rhea" id="RHEA:37131"/>
        <dbReference type="ChEBI" id="CHEBI:57287"/>
        <dbReference type="ChEBI" id="CHEBI:57387"/>
        <dbReference type="ChEBI" id="CHEBI:74544"/>
        <dbReference type="ChEBI" id="CHEBI:74546"/>
    </reaction>
    <physiologicalReaction direction="left-to-right" evidence="24">
        <dbReference type="Rhea" id="RHEA:37132"/>
    </physiologicalReaction>
</comment>
<gene>
    <name evidence="26" type="ORF">HHI36_002668</name>
</gene>
<protein>
    <recommendedName>
        <fullName evidence="16">1-acylglycerol-3-phosphate O-acyltransferase ABHD5</fullName>
        <ecNumber evidence="5">2.3.1.51</ecNumber>
    </recommendedName>
    <alternativeName>
        <fullName evidence="17">Abhydrolase domain-containing protein 5</fullName>
    </alternativeName>
</protein>
<dbReference type="GO" id="GO:0005811">
    <property type="term" value="C:lipid droplet"/>
    <property type="evidence" value="ECO:0007669"/>
    <property type="project" value="UniProtKB-SubCell"/>
</dbReference>
<keyword evidence="10" id="KW-0221">Differentiation</keyword>
<proteinExistence type="inferred from homology"/>
<dbReference type="Gene3D" id="3.40.50.1820">
    <property type="entry name" value="alpha/beta hydrolase"/>
    <property type="match status" value="1"/>
</dbReference>
<comment type="subcellular location">
    <subcellularLocation>
        <location evidence="3">Cytoplasm</location>
    </subcellularLocation>
    <subcellularLocation>
        <location evidence="4">Lipid droplet</location>
    </subcellularLocation>
</comment>
<evidence type="ECO:0000256" key="11">
    <source>
        <dbReference type="ARBA" id="ARBA00022832"/>
    </source>
</evidence>
<dbReference type="SUPFAM" id="SSF53474">
    <property type="entry name" value="alpha/beta-Hydrolases"/>
    <property type="match status" value="1"/>
</dbReference>
<keyword evidence="11" id="KW-0276">Fatty acid metabolism</keyword>
<keyword evidence="7" id="KW-0444">Lipid biosynthesis</keyword>
<dbReference type="AlphaFoldDB" id="A0ABD2PBM6"/>
<dbReference type="PANTHER" id="PTHR42886">
    <property type="entry name" value="RE40534P-RELATED"/>
    <property type="match status" value="1"/>
</dbReference>
<keyword evidence="6" id="KW-0963">Cytoplasm</keyword>
<dbReference type="GO" id="GO:0006631">
    <property type="term" value="P:fatty acid metabolic process"/>
    <property type="evidence" value="ECO:0007669"/>
    <property type="project" value="UniProtKB-KW"/>
</dbReference>
<evidence type="ECO:0000256" key="24">
    <source>
        <dbReference type="ARBA" id="ARBA00049561"/>
    </source>
</evidence>
<evidence type="ECO:0000256" key="19">
    <source>
        <dbReference type="ARBA" id="ARBA00047525"/>
    </source>
</evidence>
<evidence type="ECO:0000313" key="26">
    <source>
        <dbReference type="EMBL" id="KAL3288219.1"/>
    </source>
</evidence>
<evidence type="ECO:0000256" key="10">
    <source>
        <dbReference type="ARBA" id="ARBA00022782"/>
    </source>
</evidence>
<comment type="catalytic activity">
    <reaction evidence="22">
        <text>1-(5Z,8Z,11Z,14Z-eicosatetraenoyl)-sn-glycero-3-phosphate + (9Z)-octadecenoyl-CoA = 1-(5Z,8Z,11Z,14Z)-eicosatetraenoyl-2-(9Z)-octadecenoyl-sn-glycero-3-phosphate + CoA</text>
        <dbReference type="Rhea" id="RHEA:37455"/>
        <dbReference type="ChEBI" id="CHEBI:57287"/>
        <dbReference type="ChEBI" id="CHEBI:57387"/>
        <dbReference type="ChEBI" id="CHEBI:74938"/>
        <dbReference type="ChEBI" id="CHEBI:74941"/>
    </reaction>
    <physiologicalReaction direction="left-to-right" evidence="22">
        <dbReference type="Rhea" id="RHEA:37456"/>
    </physiologicalReaction>
</comment>
<dbReference type="GO" id="GO:0030154">
    <property type="term" value="P:cell differentiation"/>
    <property type="evidence" value="ECO:0007669"/>
    <property type="project" value="UniProtKB-KW"/>
</dbReference>
<evidence type="ECO:0000256" key="17">
    <source>
        <dbReference type="ARBA" id="ARBA00042413"/>
    </source>
</evidence>
<accession>A0ABD2PBM6</accession>
<sequence length="366" mass="41726">MYWNQFSESKLLSIEQKILSVLKSAYKTKFVEIKSELGSEERIWTISLNTESPNTPLVLLHGFAAGIGFWVKNLDTLSQNRPVYAMDLLGFGRSSRPEFSNDSLEAEKQMVDSIETWRQQMKLDKFILLGHSFGGYLATSYAISYPERVKHLILADPWGFGDKAELPPRNPPLWVKIIGIVFYPFTNLNPLASVRALGPFGPWLIQKLRGDITNKFDDIFDDKSIIPNYIYHCNAQNPTGETAFHHMIQGFGWAKNPMIHRVKNLKNEISITMMYGSNTWMHNLAEKVKEIRPDCSVDVQIIENAGHHIYADQYDQFNEVIVNASNTVDGRTSVVRILTAKNGSHNLKEDEVIESENEEEVRIESS</sequence>
<evidence type="ECO:0000256" key="14">
    <source>
        <dbReference type="ARBA" id="ARBA00036296"/>
    </source>
</evidence>
<comment type="similarity">
    <text evidence="15">Belongs to the peptidase S33 family. ABHD4/ABHD5 subfamily.</text>
</comment>
<keyword evidence="12" id="KW-0443">Lipid metabolism</keyword>
<name>A0ABD2PBM6_9CUCU</name>
<dbReference type="EC" id="2.3.1.51" evidence="5"/>
<dbReference type="GO" id="GO:0005737">
    <property type="term" value="C:cytoplasm"/>
    <property type="evidence" value="ECO:0007669"/>
    <property type="project" value="UniProtKB-SubCell"/>
</dbReference>
<evidence type="ECO:0000256" key="3">
    <source>
        <dbReference type="ARBA" id="ARBA00004496"/>
    </source>
</evidence>
<evidence type="ECO:0000256" key="21">
    <source>
        <dbReference type="ARBA" id="ARBA00047849"/>
    </source>
</evidence>
<comment type="catalytic activity">
    <reaction evidence="14">
        <text>1-(9Z-octadecenoyl)-sn-glycero-3-phosphate + octadecanoyl-CoA = 1-(9Z-octadecenoyl)-2-octadecanoyl-sn-glycero-3-phosphate + CoA</text>
        <dbReference type="Rhea" id="RHEA:37147"/>
        <dbReference type="ChEBI" id="CHEBI:57287"/>
        <dbReference type="ChEBI" id="CHEBI:57394"/>
        <dbReference type="ChEBI" id="CHEBI:74544"/>
        <dbReference type="ChEBI" id="CHEBI:74552"/>
    </reaction>
    <physiologicalReaction direction="left-to-right" evidence="14">
        <dbReference type="Rhea" id="RHEA:37148"/>
    </physiologicalReaction>
</comment>
<organism evidence="26 27">
    <name type="scientific">Cryptolaemus montrouzieri</name>
    <dbReference type="NCBI Taxonomy" id="559131"/>
    <lineage>
        <taxon>Eukaryota</taxon>
        <taxon>Metazoa</taxon>
        <taxon>Ecdysozoa</taxon>
        <taxon>Arthropoda</taxon>
        <taxon>Hexapoda</taxon>
        <taxon>Insecta</taxon>
        <taxon>Pterygota</taxon>
        <taxon>Neoptera</taxon>
        <taxon>Endopterygota</taxon>
        <taxon>Coleoptera</taxon>
        <taxon>Polyphaga</taxon>
        <taxon>Cucujiformia</taxon>
        <taxon>Coccinelloidea</taxon>
        <taxon>Coccinellidae</taxon>
        <taxon>Scymninae</taxon>
        <taxon>Scymnini</taxon>
        <taxon>Cryptolaemus</taxon>
    </lineage>
</organism>
<comment type="catalytic activity">
    <reaction evidence="19">
        <text>1-hexadecanoyl-sn-glycero-3-phosphate + (9Z)-octadecenoyl-CoA = 1-hexadecanoyl-2-(9Z-octadecenoyl)-sn-glycero-3-phosphate + CoA</text>
        <dbReference type="Rhea" id="RHEA:33187"/>
        <dbReference type="ChEBI" id="CHEBI:57287"/>
        <dbReference type="ChEBI" id="CHEBI:57387"/>
        <dbReference type="ChEBI" id="CHEBI:57518"/>
        <dbReference type="ChEBI" id="CHEBI:64839"/>
    </reaction>
    <physiologicalReaction direction="left-to-right" evidence="19">
        <dbReference type="Rhea" id="RHEA:33188"/>
    </physiologicalReaction>
</comment>
<evidence type="ECO:0000256" key="9">
    <source>
        <dbReference type="ARBA" id="ARBA00022679"/>
    </source>
</evidence>
<evidence type="ECO:0000256" key="22">
    <source>
        <dbReference type="ARBA" id="ARBA00048632"/>
    </source>
</evidence>
<comment type="catalytic activity">
    <reaction evidence="1">
        <text>a 1-acyl-sn-glycero-3-phosphate + an acyl-CoA = a 1,2-diacyl-sn-glycero-3-phosphate + CoA</text>
        <dbReference type="Rhea" id="RHEA:19709"/>
        <dbReference type="ChEBI" id="CHEBI:57287"/>
        <dbReference type="ChEBI" id="CHEBI:57970"/>
        <dbReference type="ChEBI" id="CHEBI:58342"/>
        <dbReference type="ChEBI" id="CHEBI:58608"/>
        <dbReference type="EC" id="2.3.1.51"/>
    </reaction>
    <physiologicalReaction direction="left-to-right" evidence="1">
        <dbReference type="Rhea" id="RHEA:19710"/>
    </physiologicalReaction>
</comment>
<evidence type="ECO:0000256" key="23">
    <source>
        <dbReference type="ARBA" id="ARBA00048770"/>
    </source>
</evidence>
<dbReference type="Proteomes" id="UP001516400">
    <property type="component" value="Unassembled WGS sequence"/>
</dbReference>
<evidence type="ECO:0000259" key="25">
    <source>
        <dbReference type="Pfam" id="PF00561"/>
    </source>
</evidence>
<evidence type="ECO:0000256" key="1">
    <source>
        <dbReference type="ARBA" id="ARBA00000300"/>
    </source>
</evidence>
<dbReference type="FunFam" id="3.40.50.1820:FF:000019">
    <property type="entry name" value="1-acylglycerol-3-phosphate O-acyltransferase ABHD5"/>
    <property type="match status" value="1"/>
</dbReference>
<dbReference type="PRINTS" id="PR00111">
    <property type="entry name" value="ABHYDROLASE"/>
</dbReference>
<comment type="catalytic activity">
    <reaction evidence="20">
        <text>1-octadecanoyl-sn-glycero-3-phosphate + (9Z)-octadecenoyl-CoA = 1-octadecanoyl-2-(9Z-octadecenoyl)-sn-glycero-3-phosphate + CoA</text>
        <dbReference type="Rhea" id="RHEA:37163"/>
        <dbReference type="ChEBI" id="CHEBI:57287"/>
        <dbReference type="ChEBI" id="CHEBI:57387"/>
        <dbReference type="ChEBI" id="CHEBI:74560"/>
        <dbReference type="ChEBI" id="CHEBI:74565"/>
    </reaction>
    <physiologicalReaction direction="left-to-right" evidence="20">
        <dbReference type="Rhea" id="RHEA:37164"/>
    </physiologicalReaction>
</comment>
<keyword evidence="27" id="KW-1185">Reference proteome</keyword>
<evidence type="ECO:0000256" key="18">
    <source>
        <dbReference type="ARBA" id="ARBA00045357"/>
    </source>
</evidence>
<keyword evidence="8" id="KW-0551">Lipid droplet</keyword>
<evidence type="ECO:0000256" key="5">
    <source>
        <dbReference type="ARBA" id="ARBA00013211"/>
    </source>
</evidence>
<comment type="catalytic activity">
    <reaction evidence="21">
        <text>eicosanoyl-CoA + 1-(9Z-octadecenoyl)-sn-glycero-3-phosphate = 1-(9Z)-octadecenoyl-2-eicosanoyl-sn-glycero-3-phosphate + CoA</text>
        <dbReference type="Rhea" id="RHEA:37451"/>
        <dbReference type="ChEBI" id="CHEBI:57287"/>
        <dbReference type="ChEBI" id="CHEBI:57380"/>
        <dbReference type="ChEBI" id="CHEBI:74544"/>
        <dbReference type="ChEBI" id="CHEBI:74937"/>
    </reaction>
    <physiologicalReaction direction="left-to-right" evidence="21">
        <dbReference type="Rhea" id="RHEA:37452"/>
    </physiologicalReaction>
</comment>
<keyword evidence="9" id="KW-0808">Transferase</keyword>
<comment type="catalytic activity">
    <reaction evidence="23">
        <text>1-(9Z-octadecenoyl)-sn-glycero-3-phosphate + (5Z,8Z,11Z,14Z)-eicosatetraenoyl-CoA = 1-(9Z)-octadecenoyl-2-(5Z,8Z,11Z,14Z)-eicosatetraenoyl-sn-glycero-3-phosphate + CoA</text>
        <dbReference type="Rhea" id="RHEA:37443"/>
        <dbReference type="ChEBI" id="CHEBI:57287"/>
        <dbReference type="ChEBI" id="CHEBI:57368"/>
        <dbReference type="ChEBI" id="CHEBI:74544"/>
        <dbReference type="ChEBI" id="CHEBI:74928"/>
    </reaction>
    <physiologicalReaction direction="left-to-right" evidence="23">
        <dbReference type="Rhea" id="RHEA:37444"/>
    </physiologicalReaction>
</comment>
<evidence type="ECO:0000256" key="13">
    <source>
        <dbReference type="ARBA" id="ARBA00023315"/>
    </source>
</evidence>
<keyword evidence="13" id="KW-0012">Acyltransferase</keyword>
<evidence type="ECO:0000256" key="8">
    <source>
        <dbReference type="ARBA" id="ARBA00022677"/>
    </source>
</evidence>
<comment type="catalytic activity">
    <reaction evidence="2">
        <text>1-(9Z-octadecenoyl)-sn-glycero-3-phosphate + hexadecanoyl-CoA = 1-(9Z)-octadecenoyl-2-hexadecanoyl-sn-glycero-3-phosphate + CoA</text>
        <dbReference type="Rhea" id="RHEA:37143"/>
        <dbReference type="ChEBI" id="CHEBI:57287"/>
        <dbReference type="ChEBI" id="CHEBI:57379"/>
        <dbReference type="ChEBI" id="CHEBI:74544"/>
        <dbReference type="ChEBI" id="CHEBI:74551"/>
    </reaction>
    <physiologicalReaction direction="left-to-right" evidence="2">
        <dbReference type="Rhea" id="RHEA:37144"/>
    </physiologicalReaction>
</comment>
<dbReference type="PANTHER" id="PTHR42886:SF29">
    <property type="entry name" value="PUMMELIG, ISOFORM A"/>
    <property type="match status" value="1"/>
</dbReference>
<evidence type="ECO:0000313" key="27">
    <source>
        <dbReference type="Proteomes" id="UP001516400"/>
    </source>
</evidence>
<evidence type="ECO:0000256" key="12">
    <source>
        <dbReference type="ARBA" id="ARBA00023098"/>
    </source>
</evidence>
<evidence type="ECO:0000256" key="4">
    <source>
        <dbReference type="ARBA" id="ARBA00004502"/>
    </source>
</evidence>
<evidence type="ECO:0000256" key="20">
    <source>
        <dbReference type="ARBA" id="ARBA00047543"/>
    </source>
</evidence>
<evidence type="ECO:0000256" key="15">
    <source>
        <dbReference type="ARBA" id="ARBA00038097"/>
    </source>
</evidence>
<reference evidence="26 27" key="1">
    <citation type="journal article" date="2021" name="BMC Biol.">
        <title>Horizontally acquired antibacterial genes associated with adaptive radiation of ladybird beetles.</title>
        <authorList>
            <person name="Li H.S."/>
            <person name="Tang X.F."/>
            <person name="Huang Y.H."/>
            <person name="Xu Z.Y."/>
            <person name="Chen M.L."/>
            <person name="Du X.Y."/>
            <person name="Qiu B.Y."/>
            <person name="Chen P.T."/>
            <person name="Zhang W."/>
            <person name="Slipinski A."/>
            <person name="Escalona H.E."/>
            <person name="Waterhouse R.M."/>
            <person name="Zwick A."/>
            <person name="Pang H."/>
        </authorList>
    </citation>
    <scope>NUCLEOTIDE SEQUENCE [LARGE SCALE GENOMIC DNA]</scope>
    <source>
        <strain evidence="26">SYSU2018</strain>
    </source>
</reference>
<evidence type="ECO:0000256" key="2">
    <source>
        <dbReference type="ARBA" id="ARBA00000816"/>
    </source>
</evidence>
<dbReference type="Pfam" id="PF00561">
    <property type="entry name" value="Abhydrolase_1"/>
    <property type="match status" value="1"/>
</dbReference>
<dbReference type="GO" id="GO:0003841">
    <property type="term" value="F:1-acylglycerol-3-phosphate O-acyltransferase activity"/>
    <property type="evidence" value="ECO:0007669"/>
    <property type="project" value="UniProtKB-EC"/>
</dbReference>
<evidence type="ECO:0000256" key="7">
    <source>
        <dbReference type="ARBA" id="ARBA00022516"/>
    </source>
</evidence>
<comment type="caution">
    <text evidence="26">The sequence shown here is derived from an EMBL/GenBank/DDBJ whole genome shotgun (WGS) entry which is preliminary data.</text>
</comment>
<dbReference type="InterPro" id="IPR029058">
    <property type="entry name" value="AB_hydrolase_fold"/>
</dbReference>
<dbReference type="EMBL" id="JABFTP020000185">
    <property type="protein sequence ID" value="KAL3288219.1"/>
    <property type="molecule type" value="Genomic_DNA"/>
</dbReference>
<evidence type="ECO:0000256" key="6">
    <source>
        <dbReference type="ARBA" id="ARBA00022490"/>
    </source>
</evidence>
<dbReference type="InterPro" id="IPR000073">
    <property type="entry name" value="AB_hydrolase_1"/>
</dbReference>
<evidence type="ECO:0000256" key="16">
    <source>
        <dbReference type="ARBA" id="ARBA00040731"/>
    </source>
</evidence>